<name>A0ABW5VM91_9MICO</name>
<dbReference type="Pfam" id="PF02525">
    <property type="entry name" value="Flavodoxin_2"/>
    <property type="match status" value="1"/>
</dbReference>
<comment type="similarity">
    <text evidence="1">Belongs to the NAD(P)H dehydrogenase (quinone) family.</text>
</comment>
<comment type="caution">
    <text evidence="5">The sequence shown here is derived from an EMBL/GenBank/DDBJ whole genome shotgun (WGS) entry which is preliminary data.</text>
</comment>
<feature type="region of interest" description="Disordered" evidence="3">
    <location>
        <begin position="256"/>
        <end position="279"/>
    </location>
</feature>
<dbReference type="InterPro" id="IPR051545">
    <property type="entry name" value="NAD(P)H_dehydrogenase_qn"/>
</dbReference>
<feature type="compositionally biased region" description="Basic and acidic residues" evidence="3">
    <location>
        <begin position="270"/>
        <end position="279"/>
    </location>
</feature>
<dbReference type="EC" id="1.6.99.-" evidence="5"/>
<protein>
    <submittedName>
        <fullName evidence="5">NAD(P)H-dependent oxidoreductase</fullName>
        <ecNumber evidence="5">1.-.-.-</ecNumber>
        <ecNumber evidence="5">1.6.99.-</ecNumber>
    </submittedName>
</protein>
<keyword evidence="6" id="KW-1185">Reference proteome</keyword>
<evidence type="ECO:0000313" key="5">
    <source>
        <dbReference type="EMBL" id="MFD2792807.1"/>
    </source>
</evidence>
<dbReference type="GO" id="GO:0016491">
    <property type="term" value="F:oxidoreductase activity"/>
    <property type="evidence" value="ECO:0007669"/>
    <property type="project" value="UniProtKB-KW"/>
</dbReference>
<dbReference type="RefSeq" id="WP_377180651.1">
    <property type="nucleotide sequence ID" value="NZ_JBHUOG010000001.1"/>
</dbReference>
<evidence type="ECO:0000259" key="4">
    <source>
        <dbReference type="Pfam" id="PF02525"/>
    </source>
</evidence>
<sequence>MHALVVTAHPSPRSLVAELACVTRSALEESGYSVEASDLYAMGWDPAVRLEDYGDVADTGETVSARSKRAYETGTLAPEIVAEQDKVCRADLVVLLFPMWWHGMPAMLKGWFDRVFVNGFAFGLQDDAGLPRKYGDGGLVGRRVLAVITAGDRAESFEPRGLNGDLEELFFPFLHGTAWYAGMEPLRPHLVSGVDRPGWEDRADQEIQRLRDRIAGLDAEVRIPYRALADGDYGRDRKLRVEVLPGERGLRIHERRVGEREPGEQGPAEHCVDDHRLAS</sequence>
<evidence type="ECO:0000256" key="1">
    <source>
        <dbReference type="ARBA" id="ARBA00006252"/>
    </source>
</evidence>
<proteinExistence type="inferred from homology"/>
<dbReference type="PANTHER" id="PTHR10204:SF34">
    <property type="entry name" value="NAD(P)H DEHYDROGENASE [QUINONE] 1 ISOFORM 1"/>
    <property type="match status" value="1"/>
</dbReference>
<dbReference type="SUPFAM" id="SSF52218">
    <property type="entry name" value="Flavoproteins"/>
    <property type="match status" value="1"/>
</dbReference>
<evidence type="ECO:0000256" key="2">
    <source>
        <dbReference type="ARBA" id="ARBA00023002"/>
    </source>
</evidence>
<dbReference type="InterPro" id="IPR003680">
    <property type="entry name" value="Flavodoxin_fold"/>
</dbReference>
<dbReference type="Gene3D" id="3.40.50.360">
    <property type="match status" value="1"/>
</dbReference>
<gene>
    <name evidence="5" type="ORF">ACFS27_04510</name>
</gene>
<accession>A0ABW5VM91</accession>
<keyword evidence="2 5" id="KW-0560">Oxidoreductase</keyword>
<evidence type="ECO:0000256" key="3">
    <source>
        <dbReference type="SAM" id="MobiDB-lite"/>
    </source>
</evidence>
<evidence type="ECO:0000313" key="6">
    <source>
        <dbReference type="Proteomes" id="UP001597479"/>
    </source>
</evidence>
<dbReference type="PANTHER" id="PTHR10204">
    <property type="entry name" value="NAD P H OXIDOREDUCTASE-RELATED"/>
    <property type="match status" value="1"/>
</dbReference>
<dbReference type="EMBL" id="JBHUOG010000001">
    <property type="protein sequence ID" value="MFD2792807.1"/>
    <property type="molecule type" value="Genomic_DNA"/>
</dbReference>
<organism evidence="5 6">
    <name type="scientific">Promicromonospora vindobonensis</name>
    <dbReference type="NCBI Taxonomy" id="195748"/>
    <lineage>
        <taxon>Bacteria</taxon>
        <taxon>Bacillati</taxon>
        <taxon>Actinomycetota</taxon>
        <taxon>Actinomycetes</taxon>
        <taxon>Micrococcales</taxon>
        <taxon>Promicromonosporaceae</taxon>
        <taxon>Promicromonospora</taxon>
    </lineage>
</organism>
<reference evidence="6" key="1">
    <citation type="journal article" date="2019" name="Int. J. Syst. Evol. Microbiol.">
        <title>The Global Catalogue of Microorganisms (GCM) 10K type strain sequencing project: providing services to taxonomists for standard genome sequencing and annotation.</title>
        <authorList>
            <consortium name="The Broad Institute Genomics Platform"/>
            <consortium name="The Broad Institute Genome Sequencing Center for Infectious Disease"/>
            <person name="Wu L."/>
            <person name="Ma J."/>
        </authorList>
    </citation>
    <scope>NUCLEOTIDE SEQUENCE [LARGE SCALE GENOMIC DNA]</scope>
    <source>
        <strain evidence="6">CCM 7044</strain>
    </source>
</reference>
<dbReference type="Proteomes" id="UP001597479">
    <property type="component" value="Unassembled WGS sequence"/>
</dbReference>
<dbReference type="InterPro" id="IPR029039">
    <property type="entry name" value="Flavoprotein-like_sf"/>
</dbReference>
<feature type="domain" description="Flavodoxin-like fold" evidence="4">
    <location>
        <begin position="1"/>
        <end position="213"/>
    </location>
</feature>
<dbReference type="EC" id="1.-.-.-" evidence="5"/>